<evidence type="ECO:0000256" key="1">
    <source>
        <dbReference type="ARBA" id="ARBA00001946"/>
    </source>
</evidence>
<comment type="caution">
    <text evidence="6">The sequence shown here is derived from an EMBL/GenBank/DDBJ whole genome shotgun (WGS) entry which is preliminary data.</text>
</comment>
<organism evidence="6 7">
    <name type="scientific">Actinomadura adrarensis</name>
    <dbReference type="NCBI Taxonomy" id="1819600"/>
    <lineage>
        <taxon>Bacteria</taxon>
        <taxon>Bacillati</taxon>
        <taxon>Actinomycetota</taxon>
        <taxon>Actinomycetes</taxon>
        <taxon>Streptosporangiales</taxon>
        <taxon>Thermomonosporaceae</taxon>
        <taxon>Actinomadura</taxon>
    </lineage>
</organism>
<dbReference type="SUPFAM" id="SSF55811">
    <property type="entry name" value="Nudix"/>
    <property type="match status" value="1"/>
</dbReference>
<comment type="similarity">
    <text evidence="2 4">Belongs to the Nudix hydrolase family.</text>
</comment>
<dbReference type="PANTHER" id="PTHR43046">
    <property type="entry name" value="GDP-MANNOSE MANNOSYL HYDROLASE"/>
    <property type="match status" value="1"/>
</dbReference>
<dbReference type="PANTHER" id="PTHR43046:SF14">
    <property type="entry name" value="MUTT_NUDIX FAMILY PROTEIN"/>
    <property type="match status" value="1"/>
</dbReference>
<dbReference type="PROSITE" id="PS51462">
    <property type="entry name" value="NUDIX"/>
    <property type="match status" value="1"/>
</dbReference>
<accession>A0ABW3C8X6</accession>
<gene>
    <name evidence="6" type="ORF">ACFQ07_01890</name>
</gene>
<dbReference type="PRINTS" id="PR00502">
    <property type="entry name" value="NUDIXFAMILY"/>
</dbReference>
<sequence>MQWTVKSERSLYADQWLDLRLADVELPDGRHLDHRLIRMRPSAGALVVDDQDRVLLIWRHRFITGRWGWEMPMGGISQDETPAEAAAREVEEETGWRPNALRPLAYLQPTSGIMDSAHNVFTADGATKVGDPKDGFESSRIEWIPLQDTPRLIDKQELVSSSTATGMLYLLCERRAR</sequence>
<dbReference type="InterPro" id="IPR020476">
    <property type="entry name" value="Nudix_hydrolase"/>
</dbReference>
<dbReference type="EMBL" id="JBHTIR010000206">
    <property type="protein sequence ID" value="MFD0850963.1"/>
    <property type="molecule type" value="Genomic_DNA"/>
</dbReference>
<comment type="cofactor">
    <cofactor evidence="1">
        <name>Mg(2+)</name>
        <dbReference type="ChEBI" id="CHEBI:18420"/>
    </cofactor>
</comment>
<dbReference type="Pfam" id="PF00293">
    <property type="entry name" value="NUDIX"/>
    <property type="match status" value="1"/>
</dbReference>
<protein>
    <submittedName>
        <fullName evidence="6">NUDIX domain-containing protein</fullName>
    </submittedName>
</protein>
<evidence type="ECO:0000259" key="5">
    <source>
        <dbReference type="PROSITE" id="PS51462"/>
    </source>
</evidence>
<feature type="domain" description="Nudix hydrolase" evidence="5">
    <location>
        <begin position="38"/>
        <end position="166"/>
    </location>
</feature>
<evidence type="ECO:0000256" key="4">
    <source>
        <dbReference type="RuleBase" id="RU003476"/>
    </source>
</evidence>
<evidence type="ECO:0000313" key="6">
    <source>
        <dbReference type="EMBL" id="MFD0850963.1"/>
    </source>
</evidence>
<evidence type="ECO:0000256" key="2">
    <source>
        <dbReference type="ARBA" id="ARBA00005582"/>
    </source>
</evidence>
<evidence type="ECO:0000313" key="7">
    <source>
        <dbReference type="Proteomes" id="UP001597083"/>
    </source>
</evidence>
<dbReference type="Gene3D" id="3.90.79.10">
    <property type="entry name" value="Nucleoside Triphosphate Pyrophosphohydrolase"/>
    <property type="match status" value="1"/>
</dbReference>
<dbReference type="Proteomes" id="UP001597083">
    <property type="component" value="Unassembled WGS sequence"/>
</dbReference>
<dbReference type="PROSITE" id="PS00893">
    <property type="entry name" value="NUDIX_BOX"/>
    <property type="match status" value="1"/>
</dbReference>
<dbReference type="InterPro" id="IPR015797">
    <property type="entry name" value="NUDIX_hydrolase-like_dom_sf"/>
</dbReference>
<evidence type="ECO:0000256" key="3">
    <source>
        <dbReference type="ARBA" id="ARBA00022801"/>
    </source>
</evidence>
<reference evidence="7" key="1">
    <citation type="journal article" date="2019" name="Int. J. Syst. Evol. Microbiol.">
        <title>The Global Catalogue of Microorganisms (GCM) 10K type strain sequencing project: providing services to taxonomists for standard genome sequencing and annotation.</title>
        <authorList>
            <consortium name="The Broad Institute Genomics Platform"/>
            <consortium name="The Broad Institute Genome Sequencing Center for Infectious Disease"/>
            <person name="Wu L."/>
            <person name="Ma J."/>
        </authorList>
    </citation>
    <scope>NUCLEOTIDE SEQUENCE [LARGE SCALE GENOMIC DNA]</scope>
    <source>
        <strain evidence="7">JCM 31696</strain>
    </source>
</reference>
<dbReference type="InterPro" id="IPR000086">
    <property type="entry name" value="NUDIX_hydrolase_dom"/>
</dbReference>
<keyword evidence="3 4" id="KW-0378">Hydrolase</keyword>
<name>A0ABW3C8X6_9ACTN</name>
<proteinExistence type="inferred from homology"/>
<keyword evidence="7" id="KW-1185">Reference proteome</keyword>
<dbReference type="InterPro" id="IPR020084">
    <property type="entry name" value="NUDIX_hydrolase_CS"/>
</dbReference>